<dbReference type="GO" id="GO:0008811">
    <property type="term" value="F:chloramphenicol O-acetyltransferase activity"/>
    <property type="evidence" value="ECO:0007669"/>
    <property type="project" value="InterPro"/>
</dbReference>
<dbReference type="SMART" id="SM01059">
    <property type="entry name" value="CAT"/>
    <property type="match status" value="1"/>
</dbReference>
<protein>
    <submittedName>
        <fullName evidence="2">Chloramphenicol O-acetyltransferase</fullName>
    </submittedName>
</protein>
<comment type="caution">
    <text evidence="2">The sequence shown here is derived from an EMBL/GenBank/DDBJ whole genome shotgun (WGS) entry which is preliminary data.</text>
</comment>
<proteinExistence type="predicted"/>
<dbReference type="PATRIC" id="fig|762968.3.peg.336"/>
<dbReference type="InterPro" id="IPR001707">
    <property type="entry name" value="Cmp_AcTrfase"/>
</dbReference>
<dbReference type="Pfam" id="PF00302">
    <property type="entry name" value="CAT"/>
    <property type="match status" value="1"/>
</dbReference>
<reference evidence="2 3" key="1">
    <citation type="submission" date="2011-03" db="EMBL/GenBank/DDBJ databases">
        <authorList>
            <person name="Weinstock G."/>
            <person name="Sodergren E."/>
            <person name="Clifton S."/>
            <person name="Fulton L."/>
            <person name="Fulton B."/>
            <person name="Courtney L."/>
            <person name="Fronick C."/>
            <person name="Harrison M."/>
            <person name="Strong C."/>
            <person name="Farmer C."/>
            <person name="Delahaunty K."/>
            <person name="Markovic C."/>
            <person name="Hall O."/>
            <person name="Minx P."/>
            <person name="Tomlinson C."/>
            <person name="Mitreva M."/>
            <person name="Hou S."/>
            <person name="Chen J."/>
            <person name="Wollam A."/>
            <person name="Pepin K.H."/>
            <person name="Johnson M."/>
            <person name="Bhonagiri V."/>
            <person name="Zhang X."/>
            <person name="Suruliraj S."/>
            <person name="Warren W."/>
            <person name="Chinwalla A."/>
            <person name="Mardis E.R."/>
            <person name="Wilson R.K."/>
        </authorList>
    </citation>
    <scope>NUCLEOTIDE SEQUENCE [LARGE SCALE GENOMIC DNA]</scope>
    <source>
        <strain evidence="2 3">YIT 11840</strain>
    </source>
</reference>
<dbReference type="PIRSF" id="PIRSF000440">
    <property type="entry name" value="CAT"/>
    <property type="match status" value="1"/>
</dbReference>
<dbReference type="AlphaFoldDB" id="G5SM02"/>
<evidence type="ECO:0000313" key="3">
    <source>
        <dbReference type="Proteomes" id="UP000003598"/>
    </source>
</evidence>
<dbReference type="SUPFAM" id="SSF52777">
    <property type="entry name" value="CoA-dependent acyltransferases"/>
    <property type="match status" value="1"/>
</dbReference>
<organism evidence="2 3">
    <name type="scientific">Paraprevotella clara YIT 11840</name>
    <dbReference type="NCBI Taxonomy" id="762968"/>
    <lineage>
        <taxon>Bacteria</taxon>
        <taxon>Pseudomonadati</taxon>
        <taxon>Bacteroidota</taxon>
        <taxon>Bacteroidia</taxon>
        <taxon>Bacteroidales</taxon>
        <taxon>Prevotellaceae</taxon>
        <taxon>Paraprevotella</taxon>
    </lineage>
</organism>
<accession>G5SM02</accession>
<evidence type="ECO:0000313" key="2">
    <source>
        <dbReference type="EMBL" id="EHH01725.1"/>
    </source>
</evidence>
<feature type="active site" description="Proton acceptor" evidence="1">
    <location>
        <position position="201"/>
    </location>
</feature>
<dbReference type="Gene3D" id="3.30.559.10">
    <property type="entry name" value="Chloramphenicol acetyltransferase-like domain"/>
    <property type="match status" value="1"/>
</dbReference>
<dbReference type="eggNOG" id="COG4845">
    <property type="taxonomic scope" value="Bacteria"/>
</dbReference>
<dbReference type="PANTHER" id="PTHR38474">
    <property type="entry name" value="SLR0299 PROTEIN"/>
    <property type="match status" value="1"/>
</dbReference>
<dbReference type="HOGENOM" id="CLU_093121_0_0_10"/>
<dbReference type="InterPro" id="IPR023213">
    <property type="entry name" value="CAT-like_dom_sf"/>
</dbReference>
<sequence length="223" mass="26057">MQLLAQKTLIYQSMKQTIDITHWNRREHFEFFSQFDDPFFGITTLVDFTKAYEHIKAHRRPFFLSSVHFLLKCVNETEAFRLRTEDGKLVQYDTIHVSPTIGREDGTFGFGFFEYHTDIDIFIRNAEKEIERVKKGCGLSVTENTWRPDVIRYSALPWFAFSEMKHAGSIRTGDSVPRISTGKLTQENGRYNLPLSITVHHGLMDGRDVAEFLQNIEYHQNLL</sequence>
<gene>
    <name evidence="2" type="ORF">HMPREF9441_00374</name>
</gene>
<keyword evidence="3" id="KW-1185">Reference proteome</keyword>
<keyword evidence="2" id="KW-0808">Transferase</keyword>
<evidence type="ECO:0000256" key="1">
    <source>
        <dbReference type="PIRSR" id="PIRSR000440-1"/>
    </source>
</evidence>
<name>G5SM02_9BACT</name>
<dbReference type="EMBL" id="AFFY01000004">
    <property type="protein sequence ID" value="EHH01725.1"/>
    <property type="molecule type" value="Genomic_DNA"/>
</dbReference>
<dbReference type="STRING" id="762968.HMPREF9441_00374"/>
<dbReference type="PANTHER" id="PTHR38474:SF1">
    <property type="entry name" value="SLR0299 PROTEIN"/>
    <property type="match status" value="1"/>
</dbReference>
<dbReference type="Proteomes" id="UP000003598">
    <property type="component" value="Unassembled WGS sequence"/>
</dbReference>